<name>A0A1I1I9U0_9GAMM</name>
<dbReference type="Proteomes" id="UP000199058">
    <property type="component" value="Unassembled WGS sequence"/>
</dbReference>
<accession>A0A1I1I9U0</accession>
<evidence type="ECO:0000313" key="6">
    <source>
        <dbReference type="EMBL" id="SFC31058.1"/>
    </source>
</evidence>
<dbReference type="InterPro" id="IPR002123">
    <property type="entry name" value="Plipid/glycerol_acylTrfase"/>
</dbReference>
<keyword evidence="4" id="KW-0812">Transmembrane</keyword>
<keyword evidence="7" id="KW-1185">Reference proteome</keyword>
<evidence type="ECO:0000256" key="1">
    <source>
        <dbReference type="ARBA" id="ARBA00005189"/>
    </source>
</evidence>
<feature type="domain" description="Phospholipid/glycerol acyltransferase" evidence="5">
    <location>
        <begin position="85"/>
        <end position="199"/>
    </location>
</feature>
<sequence>MNKTTSQNTQERKARPIGSLIFYIGYFFALGFIGAPLALIAWPLPMRWRFQLLNLHSRFIIFWLGITCGIRYRFEGLDNLPDQPFVLVANHQSEWETLFLQTLKPPTCTVLKKELLKLPIFGWGLRLLKPIPLDRTQPAKMIRIVLKVGAERIQEGISVLIFPEGTRVAPGSYKAFSKSAAMIACRSGTPLIPVAHNAGEHWHSKSWIKYSGELSVRVGKPLTTEGRRADEVTQEAQAWIETQLAEISAIPRPAREEG</sequence>
<dbReference type="GO" id="GO:0003841">
    <property type="term" value="F:1-acylglycerol-3-phosphate O-acyltransferase activity"/>
    <property type="evidence" value="ECO:0007669"/>
    <property type="project" value="TreeGrafter"/>
</dbReference>
<dbReference type="PANTHER" id="PTHR10434:SF40">
    <property type="entry name" value="1-ACYL-SN-GLYCEROL-3-PHOSPHATE ACYLTRANSFERASE"/>
    <property type="match status" value="1"/>
</dbReference>
<keyword evidence="2 6" id="KW-0808">Transferase</keyword>
<dbReference type="AlphaFoldDB" id="A0A1I1I9U0"/>
<evidence type="ECO:0000256" key="4">
    <source>
        <dbReference type="SAM" id="Phobius"/>
    </source>
</evidence>
<protein>
    <submittedName>
        <fullName evidence="6">1-acyl-sn-glycerol-3-phosphate acyltransferase</fullName>
    </submittedName>
</protein>
<dbReference type="Pfam" id="PF01553">
    <property type="entry name" value="Acyltransferase"/>
    <property type="match status" value="1"/>
</dbReference>
<dbReference type="STRING" id="1122252.SAMN05660443_2187"/>
<proteinExistence type="predicted"/>
<keyword evidence="4" id="KW-0472">Membrane</keyword>
<evidence type="ECO:0000256" key="3">
    <source>
        <dbReference type="ARBA" id="ARBA00023315"/>
    </source>
</evidence>
<dbReference type="PANTHER" id="PTHR10434">
    <property type="entry name" value="1-ACYL-SN-GLYCEROL-3-PHOSPHATE ACYLTRANSFERASE"/>
    <property type="match status" value="1"/>
</dbReference>
<keyword evidence="4" id="KW-1133">Transmembrane helix</keyword>
<comment type="pathway">
    <text evidence="1">Lipid metabolism.</text>
</comment>
<feature type="transmembrane region" description="Helical" evidence="4">
    <location>
        <begin position="20"/>
        <end position="43"/>
    </location>
</feature>
<dbReference type="CDD" id="cd07989">
    <property type="entry name" value="LPLAT_AGPAT-like"/>
    <property type="match status" value="1"/>
</dbReference>
<evidence type="ECO:0000313" key="7">
    <source>
        <dbReference type="Proteomes" id="UP000199058"/>
    </source>
</evidence>
<reference evidence="6 7" key="1">
    <citation type="submission" date="2016-10" db="EMBL/GenBank/DDBJ databases">
        <authorList>
            <person name="de Groot N.N."/>
        </authorList>
    </citation>
    <scope>NUCLEOTIDE SEQUENCE [LARGE SCALE GENOMIC DNA]</scope>
    <source>
        <strain evidence="6 7">DSM 18438</strain>
    </source>
</reference>
<dbReference type="SUPFAM" id="SSF69593">
    <property type="entry name" value="Glycerol-3-phosphate (1)-acyltransferase"/>
    <property type="match status" value="1"/>
</dbReference>
<evidence type="ECO:0000256" key="2">
    <source>
        <dbReference type="ARBA" id="ARBA00022679"/>
    </source>
</evidence>
<dbReference type="EMBL" id="FOLH01000004">
    <property type="protein sequence ID" value="SFC31058.1"/>
    <property type="molecule type" value="Genomic_DNA"/>
</dbReference>
<organism evidence="6 7">
    <name type="scientific">Marinospirillum celere</name>
    <dbReference type="NCBI Taxonomy" id="1122252"/>
    <lineage>
        <taxon>Bacteria</taxon>
        <taxon>Pseudomonadati</taxon>
        <taxon>Pseudomonadota</taxon>
        <taxon>Gammaproteobacteria</taxon>
        <taxon>Oceanospirillales</taxon>
        <taxon>Oceanospirillaceae</taxon>
        <taxon>Marinospirillum</taxon>
    </lineage>
</organism>
<dbReference type="RefSeq" id="WP_091963888.1">
    <property type="nucleotide sequence ID" value="NZ_FOLH01000004.1"/>
</dbReference>
<dbReference type="GO" id="GO:0006654">
    <property type="term" value="P:phosphatidic acid biosynthetic process"/>
    <property type="evidence" value="ECO:0007669"/>
    <property type="project" value="TreeGrafter"/>
</dbReference>
<dbReference type="OrthoDB" id="9812274at2"/>
<dbReference type="SMART" id="SM00563">
    <property type="entry name" value="PlsC"/>
    <property type="match status" value="1"/>
</dbReference>
<evidence type="ECO:0000259" key="5">
    <source>
        <dbReference type="SMART" id="SM00563"/>
    </source>
</evidence>
<keyword evidence="3 6" id="KW-0012">Acyltransferase</keyword>
<gene>
    <name evidence="6" type="ORF">SAMN05660443_2187</name>
</gene>